<feature type="transmembrane region" description="Helical" evidence="5">
    <location>
        <begin position="37"/>
        <end position="56"/>
    </location>
</feature>
<comment type="caution">
    <text evidence="7">The sequence shown here is derived from an EMBL/GenBank/DDBJ whole genome shotgun (WGS) entry which is preliminary data.</text>
</comment>
<evidence type="ECO:0000256" key="5">
    <source>
        <dbReference type="SAM" id="Phobius"/>
    </source>
</evidence>
<accession>A0ABD6B6L4</accession>
<dbReference type="InterPro" id="IPR013525">
    <property type="entry name" value="ABC2_TM"/>
</dbReference>
<feature type="transmembrane region" description="Helical" evidence="5">
    <location>
        <begin position="92"/>
        <end position="110"/>
    </location>
</feature>
<dbReference type="GO" id="GO:0016020">
    <property type="term" value="C:membrane"/>
    <property type="evidence" value="ECO:0007669"/>
    <property type="project" value="UniProtKB-SubCell"/>
</dbReference>
<sequence>QVRDALRAFERDQRAGRVEYLGTAPLSLPPEPASSPYFGFSYTVLVPLLLLLPAFIGGSITVDSLTEEIDRGTMELLRVSPLSPAGIVDGKLLASVLLAPAQAALWMALLTFNGTPVANLPALLLLTTAFALAVSALGAAVALLSPERRAAQFLYSTGVLGLFGAASLLPGSPPNTIARLAVDSASMGTYAVVAGYVALGVGAYLGVRLLVARRGDAALG</sequence>
<reference evidence="7 8" key="1">
    <citation type="journal article" date="2019" name="Int. J. Syst. Evol. Microbiol.">
        <title>The Global Catalogue of Microorganisms (GCM) 10K type strain sequencing project: providing services to taxonomists for standard genome sequencing and annotation.</title>
        <authorList>
            <consortium name="The Broad Institute Genomics Platform"/>
            <consortium name="The Broad Institute Genome Sequencing Center for Infectious Disease"/>
            <person name="Wu L."/>
            <person name="Ma J."/>
        </authorList>
    </citation>
    <scope>NUCLEOTIDE SEQUENCE [LARGE SCALE GENOMIC DNA]</scope>
    <source>
        <strain evidence="7 8">CGMCC 1.12285</strain>
    </source>
</reference>
<feature type="transmembrane region" description="Helical" evidence="5">
    <location>
        <begin position="153"/>
        <end position="170"/>
    </location>
</feature>
<dbReference type="RefSeq" id="WP_379818517.1">
    <property type="nucleotide sequence ID" value="NZ_JBHUDH010000109.1"/>
</dbReference>
<gene>
    <name evidence="7" type="ORF">ACFR9S_09715</name>
</gene>
<evidence type="ECO:0000256" key="4">
    <source>
        <dbReference type="ARBA" id="ARBA00023136"/>
    </source>
</evidence>
<evidence type="ECO:0000256" key="3">
    <source>
        <dbReference type="ARBA" id="ARBA00022989"/>
    </source>
</evidence>
<evidence type="ECO:0000259" key="6">
    <source>
        <dbReference type="Pfam" id="PF12698"/>
    </source>
</evidence>
<feature type="domain" description="ABC-2 type transporter transmembrane" evidence="6">
    <location>
        <begin position="25"/>
        <end position="178"/>
    </location>
</feature>
<evidence type="ECO:0000256" key="1">
    <source>
        <dbReference type="ARBA" id="ARBA00004141"/>
    </source>
</evidence>
<evidence type="ECO:0000313" key="8">
    <source>
        <dbReference type="Proteomes" id="UP001597111"/>
    </source>
</evidence>
<comment type="subcellular location">
    <subcellularLocation>
        <location evidence="1">Membrane</location>
        <topology evidence="1">Multi-pass membrane protein</topology>
    </subcellularLocation>
</comment>
<evidence type="ECO:0000313" key="7">
    <source>
        <dbReference type="EMBL" id="MFD1526570.1"/>
    </source>
</evidence>
<feature type="non-terminal residue" evidence="7">
    <location>
        <position position="1"/>
    </location>
</feature>
<dbReference type="AlphaFoldDB" id="A0ABD6B6L4"/>
<name>A0ABD6B6L4_9EURY</name>
<keyword evidence="2 5" id="KW-0812">Transmembrane</keyword>
<keyword evidence="4 5" id="KW-0472">Membrane</keyword>
<keyword evidence="8" id="KW-1185">Reference proteome</keyword>
<dbReference type="EMBL" id="JBHUDH010000109">
    <property type="protein sequence ID" value="MFD1526570.1"/>
    <property type="molecule type" value="Genomic_DNA"/>
</dbReference>
<organism evidence="7 8">
    <name type="scientific">Halolamina salina</name>
    <dbReference type="NCBI Taxonomy" id="1220023"/>
    <lineage>
        <taxon>Archaea</taxon>
        <taxon>Methanobacteriati</taxon>
        <taxon>Methanobacteriota</taxon>
        <taxon>Stenosarchaea group</taxon>
        <taxon>Halobacteria</taxon>
        <taxon>Halobacteriales</taxon>
        <taxon>Haloferacaceae</taxon>
    </lineage>
</organism>
<proteinExistence type="predicted"/>
<feature type="transmembrane region" description="Helical" evidence="5">
    <location>
        <begin position="122"/>
        <end position="144"/>
    </location>
</feature>
<feature type="transmembrane region" description="Helical" evidence="5">
    <location>
        <begin position="190"/>
        <end position="211"/>
    </location>
</feature>
<protein>
    <submittedName>
        <fullName evidence="7">ABC transporter permease</fullName>
    </submittedName>
</protein>
<evidence type="ECO:0000256" key="2">
    <source>
        <dbReference type="ARBA" id="ARBA00022692"/>
    </source>
</evidence>
<dbReference type="Proteomes" id="UP001597111">
    <property type="component" value="Unassembled WGS sequence"/>
</dbReference>
<keyword evidence="3 5" id="KW-1133">Transmembrane helix</keyword>
<dbReference type="Pfam" id="PF12698">
    <property type="entry name" value="ABC2_membrane_3"/>
    <property type="match status" value="1"/>
</dbReference>